<accession>A0AA39XN22</accession>
<gene>
    <name evidence="2" type="ORF">B0T17DRAFT_94796</name>
</gene>
<protein>
    <submittedName>
        <fullName evidence="2">Uncharacterized protein</fullName>
    </submittedName>
</protein>
<evidence type="ECO:0000313" key="3">
    <source>
        <dbReference type="Proteomes" id="UP001174934"/>
    </source>
</evidence>
<dbReference type="AlphaFoldDB" id="A0AA39XN22"/>
<dbReference type="Proteomes" id="UP001174934">
    <property type="component" value="Unassembled WGS sequence"/>
</dbReference>
<name>A0AA39XN22_9PEZI</name>
<sequence length="231" mass="25916">MVVAWWNTDRNGPHLTLAALFLTSHHISAPGKRQAQPDVTPPSVTKPNAVTPHGFSAISKFYILPRSTVHGPRKSKLPSPCTRARTASYPFPVCQIFPRLSLTNPWPRESDSIAQATDLIATLLTSLRRKITRNPCSDQKSISTQQQTYQFYSAESKMAGGGKKEKGGGMAARSCRVARPRRLRLQPKRPPQRKQRDRPPRPPNGIREQKAIPRSKSKNTSIFICFTVERR</sequence>
<evidence type="ECO:0000256" key="1">
    <source>
        <dbReference type="SAM" id="MobiDB-lite"/>
    </source>
</evidence>
<reference evidence="2" key="1">
    <citation type="submission" date="2023-06" db="EMBL/GenBank/DDBJ databases">
        <title>Genome-scale phylogeny and comparative genomics of the fungal order Sordariales.</title>
        <authorList>
            <consortium name="Lawrence Berkeley National Laboratory"/>
            <person name="Hensen N."/>
            <person name="Bonometti L."/>
            <person name="Westerberg I."/>
            <person name="Brannstrom I.O."/>
            <person name="Guillou S."/>
            <person name="Cros-Aarteil S."/>
            <person name="Calhoun S."/>
            <person name="Haridas S."/>
            <person name="Kuo A."/>
            <person name="Mondo S."/>
            <person name="Pangilinan J."/>
            <person name="Riley R."/>
            <person name="LaButti K."/>
            <person name="Andreopoulos B."/>
            <person name="Lipzen A."/>
            <person name="Chen C."/>
            <person name="Yanf M."/>
            <person name="Daum C."/>
            <person name="Ng V."/>
            <person name="Clum A."/>
            <person name="Steindorff A."/>
            <person name="Ohm R."/>
            <person name="Martin F."/>
            <person name="Silar P."/>
            <person name="Natvig D."/>
            <person name="Lalanne C."/>
            <person name="Gautier V."/>
            <person name="Ament-velasquez S.L."/>
            <person name="Kruys A."/>
            <person name="Hutchinson M.I."/>
            <person name="Powell A.J."/>
            <person name="Barry K."/>
            <person name="Miller A.N."/>
            <person name="Grigoriev I.V."/>
            <person name="Debuchy R."/>
            <person name="Gladieux P."/>
            <person name="Thoren M.H."/>
            <person name="Johannesson H."/>
        </authorList>
    </citation>
    <scope>NUCLEOTIDE SEQUENCE</scope>
    <source>
        <strain evidence="2">SMH3391-2</strain>
    </source>
</reference>
<feature type="compositionally biased region" description="Basic residues" evidence="1">
    <location>
        <begin position="176"/>
        <end position="196"/>
    </location>
</feature>
<feature type="region of interest" description="Disordered" evidence="1">
    <location>
        <begin position="157"/>
        <end position="218"/>
    </location>
</feature>
<keyword evidence="3" id="KW-1185">Reference proteome</keyword>
<comment type="caution">
    <text evidence="2">The sequence shown here is derived from an EMBL/GenBank/DDBJ whole genome shotgun (WGS) entry which is preliminary data.</text>
</comment>
<dbReference type="EMBL" id="JAULSR010000001">
    <property type="protein sequence ID" value="KAK0636939.1"/>
    <property type="molecule type" value="Genomic_DNA"/>
</dbReference>
<evidence type="ECO:0000313" key="2">
    <source>
        <dbReference type="EMBL" id="KAK0636939.1"/>
    </source>
</evidence>
<proteinExistence type="predicted"/>
<organism evidence="2 3">
    <name type="scientific">Bombardia bombarda</name>
    <dbReference type="NCBI Taxonomy" id="252184"/>
    <lineage>
        <taxon>Eukaryota</taxon>
        <taxon>Fungi</taxon>
        <taxon>Dikarya</taxon>
        <taxon>Ascomycota</taxon>
        <taxon>Pezizomycotina</taxon>
        <taxon>Sordariomycetes</taxon>
        <taxon>Sordariomycetidae</taxon>
        <taxon>Sordariales</taxon>
        <taxon>Lasiosphaeriaceae</taxon>
        <taxon>Bombardia</taxon>
    </lineage>
</organism>